<dbReference type="EMBL" id="WWCJ01000002">
    <property type="protein sequence ID" value="MYN01108.1"/>
    <property type="molecule type" value="Genomic_DNA"/>
</dbReference>
<organism evidence="1 2">
    <name type="scientific">Pseudoduganella guangdongensis</name>
    <dbReference type="NCBI Taxonomy" id="2692179"/>
    <lineage>
        <taxon>Bacteria</taxon>
        <taxon>Pseudomonadati</taxon>
        <taxon>Pseudomonadota</taxon>
        <taxon>Betaproteobacteria</taxon>
        <taxon>Burkholderiales</taxon>
        <taxon>Oxalobacteraceae</taxon>
        <taxon>Telluria group</taxon>
        <taxon>Pseudoduganella</taxon>
    </lineage>
</organism>
<dbReference type="InterPro" id="IPR019621">
    <property type="entry name" value="DUF2491"/>
</dbReference>
<gene>
    <name evidence="1" type="ORF">GTP41_03250</name>
</gene>
<proteinExistence type="predicted"/>
<reference evidence="1 2" key="1">
    <citation type="submission" date="2019-12" db="EMBL/GenBank/DDBJ databases">
        <title>Novel species isolated from a subtropical stream in China.</title>
        <authorList>
            <person name="Lu H."/>
        </authorList>
    </citation>
    <scope>NUCLEOTIDE SEQUENCE [LARGE SCALE GENOMIC DNA]</scope>
    <source>
        <strain evidence="1 2">DS3</strain>
    </source>
</reference>
<dbReference type="Proteomes" id="UP000448575">
    <property type="component" value="Unassembled WGS sequence"/>
</dbReference>
<name>A0A6N9HC53_9BURK</name>
<accession>A0A6N9HC53</accession>
<sequence>MGWKDAIDYLRSGAKRRAAEGDAPQAEDRALPLGARIGSLVNLQMSPLLRASGNGSLVALPDAEDTRILAISQFKLSMAGRIYRYYLAKGDADQREKFLQLYVDEHDAVQEILYCSQLVRVIPTTAEDQDAYTGAAGCGLGDLNFALWRAQLEDSGYAAPELASAFGADEALDYERDVGDPEAGFVPPFSGTETRIDDASGMQGLKQELYFMPYARRLGDGSKEYLLVTTEILHSVNGDARKRGIHVDFVVAIPVEQERLVIQ</sequence>
<dbReference type="AlphaFoldDB" id="A0A6N9HC53"/>
<evidence type="ECO:0000313" key="1">
    <source>
        <dbReference type="EMBL" id="MYN01108.1"/>
    </source>
</evidence>
<keyword evidence="2" id="KW-1185">Reference proteome</keyword>
<evidence type="ECO:0000313" key="2">
    <source>
        <dbReference type="Proteomes" id="UP000448575"/>
    </source>
</evidence>
<protein>
    <submittedName>
        <fullName evidence="1">DUF2491 family protein</fullName>
    </submittedName>
</protein>
<dbReference type="RefSeq" id="WP_161024129.1">
    <property type="nucleotide sequence ID" value="NZ_WWCJ01000002.1"/>
</dbReference>
<comment type="caution">
    <text evidence="1">The sequence shown here is derived from an EMBL/GenBank/DDBJ whole genome shotgun (WGS) entry which is preliminary data.</text>
</comment>
<dbReference type="Pfam" id="PF10679">
    <property type="entry name" value="DUF2491"/>
    <property type="match status" value="1"/>
</dbReference>